<keyword evidence="4" id="KW-1185">Reference proteome</keyword>
<accession>A0ABR9LW70</accession>
<comment type="caution">
    <text evidence="3">The sequence shown here is derived from an EMBL/GenBank/DDBJ whole genome shotgun (WGS) entry which is preliminary data.</text>
</comment>
<proteinExistence type="predicted"/>
<dbReference type="RefSeq" id="WP_192785467.1">
    <property type="nucleotide sequence ID" value="NZ_JADBEK010000001.1"/>
</dbReference>
<evidence type="ECO:0000313" key="4">
    <source>
        <dbReference type="Proteomes" id="UP000633509"/>
    </source>
</evidence>
<organism evidence="3 4">
    <name type="scientific">Nonomuraea angiospora</name>
    <dbReference type="NCBI Taxonomy" id="46172"/>
    <lineage>
        <taxon>Bacteria</taxon>
        <taxon>Bacillati</taxon>
        <taxon>Actinomycetota</taxon>
        <taxon>Actinomycetes</taxon>
        <taxon>Streptosporangiales</taxon>
        <taxon>Streptosporangiaceae</taxon>
        <taxon>Nonomuraea</taxon>
    </lineage>
</organism>
<evidence type="ECO:0000256" key="1">
    <source>
        <dbReference type="SAM" id="MobiDB-lite"/>
    </source>
</evidence>
<reference evidence="3 4" key="1">
    <citation type="submission" date="2020-10" db="EMBL/GenBank/DDBJ databases">
        <title>Sequencing the genomes of 1000 actinobacteria strains.</title>
        <authorList>
            <person name="Klenk H.-P."/>
        </authorList>
    </citation>
    <scope>NUCLEOTIDE SEQUENCE [LARGE SCALE GENOMIC DNA]</scope>
    <source>
        <strain evidence="3 4">DSM 43173</strain>
    </source>
</reference>
<name>A0ABR9LW70_9ACTN</name>
<feature type="region of interest" description="Disordered" evidence="1">
    <location>
        <begin position="1"/>
        <end position="24"/>
    </location>
</feature>
<dbReference type="Proteomes" id="UP000633509">
    <property type="component" value="Unassembled WGS sequence"/>
</dbReference>
<sequence length="72" mass="7919">MAEHDDLSRAVWRKSSKSNGQGGACVEVARNLPGIIAVRHSKDPDGPVLVFSHEEWDAFLDGVSKREFDLPS</sequence>
<dbReference type="InterPro" id="IPR007278">
    <property type="entry name" value="DUF397"/>
</dbReference>
<feature type="domain" description="DUF397" evidence="2">
    <location>
        <begin position="10"/>
        <end position="63"/>
    </location>
</feature>
<gene>
    <name evidence="3" type="ORF">H4W80_002833</name>
</gene>
<protein>
    <recommendedName>
        <fullName evidence="2">DUF397 domain-containing protein</fullName>
    </recommendedName>
</protein>
<dbReference type="Pfam" id="PF04149">
    <property type="entry name" value="DUF397"/>
    <property type="match status" value="1"/>
</dbReference>
<dbReference type="EMBL" id="JADBEK010000001">
    <property type="protein sequence ID" value="MBE1584575.1"/>
    <property type="molecule type" value="Genomic_DNA"/>
</dbReference>
<evidence type="ECO:0000313" key="3">
    <source>
        <dbReference type="EMBL" id="MBE1584575.1"/>
    </source>
</evidence>
<evidence type="ECO:0000259" key="2">
    <source>
        <dbReference type="Pfam" id="PF04149"/>
    </source>
</evidence>